<evidence type="ECO:0000259" key="1">
    <source>
        <dbReference type="Pfam" id="PF13490"/>
    </source>
</evidence>
<dbReference type="InterPro" id="IPR041916">
    <property type="entry name" value="Anti_sigma_zinc_sf"/>
</dbReference>
<accession>A0A8J6Y1V3</accession>
<evidence type="ECO:0000313" key="2">
    <source>
        <dbReference type="EMBL" id="MBD3867669.1"/>
    </source>
</evidence>
<name>A0A8J6Y1V3_9BACT</name>
<protein>
    <submittedName>
        <fullName evidence="2">Zf-HC2 domain-containing protein</fullName>
    </submittedName>
</protein>
<proteinExistence type="predicted"/>
<gene>
    <name evidence="2" type="ORF">IFK94_06045</name>
</gene>
<organism evidence="2 3">
    <name type="scientific">Candidatus Polarisedimenticola svalbardensis</name>
    <dbReference type="NCBI Taxonomy" id="2886004"/>
    <lineage>
        <taxon>Bacteria</taxon>
        <taxon>Pseudomonadati</taxon>
        <taxon>Acidobacteriota</taxon>
        <taxon>Candidatus Polarisedimenticolia</taxon>
        <taxon>Candidatus Polarisedimenticolales</taxon>
        <taxon>Candidatus Polarisedimenticolaceae</taxon>
        <taxon>Candidatus Polarisedimenticola</taxon>
    </lineage>
</organism>
<reference evidence="2 3" key="1">
    <citation type="submission" date="2020-08" db="EMBL/GenBank/DDBJ databases">
        <title>Acidobacteriota in marine sediments use diverse sulfur dissimilation pathways.</title>
        <authorList>
            <person name="Wasmund K."/>
        </authorList>
    </citation>
    <scope>NUCLEOTIDE SEQUENCE [LARGE SCALE GENOMIC DNA]</scope>
    <source>
        <strain evidence="2">MAG AM4</strain>
    </source>
</reference>
<dbReference type="Gene3D" id="1.10.10.1320">
    <property type="entry name" value="Anti-sigma factor, zinc-finger domain"/>
    <property type="match status" value="1"/>
</dbReference>
<dbReference type="AlphaFoldDB" id="A0A8J6Y1V3"/>
<dbReference type="EMBL" id="JACXWD010000014">
    <property type="protein sequence ID" value="MBD3867669.1"/>
    <property type="molecule type" value="Genomic_DNA"/>
</dbReference>
<feature type="domain" description="Putative zinc-finger" evidence="1">
    <location>
        <begin position="11"/>
        <end position="44"/>
    </location>
</feature>
<evidence type="ECO:0000313" key="3">
    <source>
        <dbReference type="Proteomes" id="UP000648239"/>
    </source>
</evidence>
<dbReference type="Pfam" id="PF13490">
    <property type="entry name" value="zf-HC2"/>
    <property type="match status" value="1"/>
</dbReference>
<comment type="caution">
    <text evidence="2">The sequence shown here is derived from an EMBL/GenBank/DDBJ whole genome shotgun (WGS) entry which is preliminary data.</text>
</comment>
<sequence>MTHHDHDRRECRSLFEQLSEYMDGELRESACSRFDEHFRDCPRCEQFVEQMRKAVRLVEGMPCPKLPDEVRRALLASAEALDDSANPS</sequence>
<dbReference type="Proteomes" id="UP000648239">
    <property type="component" value="Unassembled WGS sequence"/>
</dbReference>
<dbReference type="InterPro" id="IPR027383">
    <property type="entry name" value="Znf_put"/>
</dbReference>